<dbReference type="GO" id="GO:0016995">
    <property type="term" value="F:cholesterol oxidase activity"/>
    <property type="evidence" value="ECO:0007669"/>
    <property type="project" value="UniProtKB-EC"/>
</dbReference>
<evidence type="ECO:0000259" key="16">
    <source>
        <dbReference type="Pfam" id="PF05199"/>
    </source>
</evidence>
<dbReference type="PANTHER" id="PTHR47470:SF1">
    <property type="entry name" value="FAD-DEPENDENT OXIDOREDUCTASE 2 FAD BINDING DOMAIN-CONTAINING PROTEIN"/>
    <property type="match status" value="1"/>
</dbReference>
<keyword evidence="8" id="KW-1207">Sterol metabolism</keyword>
<dbReference type="SUPFAM" id="SSF51905">
    <property type="entry name" value="FAD/NAD(P)-binding domain"/>
    <property type="match status" value="1"/>
</dbReference>
<dbReference type="SUPFAM" id="SSF54373">
    <property type="entry name" value="FAD-linked reductases, C-terminal domain"/>
    <property type="match status" value="1"/>
</dbReference>
<reference evidence="17 18" key="1">
    <citation type="submission" date="2014-04" db="EMBL/GenBank/DDBJ databases">
        <title>Genome assembly of Hyalangium minutum DSM 14724.</title>
        <authorList>
            <person name="Sharma G."/>
            <person name="Subramanian S."/>
        </authorList>
    </citation>
    <scope>NUCLEOTIDE SEQUENCE [LARGE SCALE GENOMIC DNA]</scope>
    <source>
        <strain evidence="17 18">DSM 14724</strain>
    </source>
</reference>
<dbReference type="Pfam" id="PF05199">
    <property type="entry name" value="GMC_oxred_C"/>
    <property type="match status" value="1"/>
</dbReference>
<keyword evidence="9" id="KW-0753">Steroid metabolism</keyword>
<dbReference type="Proteomes" id="UP000028725">
    <property type="component" value="Unassembled WGS sequence"/>
</dbReference>
<keyword evidence="3" id="KW-0153">Cholesterol metabolism</keyword>
<name>A0A085WK15_9BACT</name>
<evidence type="ECO:0000256" key="8">
    <source>
        <dbReference type="ARBA" id="ARBA00023166"/>
    </source>
</evidence>
<evidence type="ECO:0000256" key="6">
    <source>
        <dbReference type="ARBA" id="ARBA00023002"/>
    </source>
</evidence>
<dbReference type="STRING" id="394096.DB31_7265"/>
<dbReference type="GO" id="GO:0004769">
    <property type="term" value="F:steroid Delta-isomerase activity"/>
    <property type="evidence" value="ECO:0007669"/>
    <property type="project" value="UniProtKB-EC"/>
</dbReference>
<feature type="domain" description="Glucose-methanol-choline oxidoreductase C-terminal" evidence="16">
    <location>
        <begin position="441"/>
        <end position="536"/>
    </location>
</feature>
<dbReference type="PANTHER" id="PTHR47470">
    <property type="entry name" value="CHOLESTEROL OXIDASE"/>
    <property type="match status" value="1"/>
</dbReference>
<dbReference type="PATRIC" id="fig|394096.3.peg.3306"/>
<keyword evidence="10" id="KW-0413">Isomerase</keyword>
<evidence type="ECO:0000256" key="11">
    <source>
        <dbReference type="ARBA" id="ARBA00038856"/>
    </source>
</evidence>
<dbReference type="Gene3D" id="3.30.410.10">
    <property type="entry name" value="Cholesterol Oxidase, domain 2"/>
    <property type="match status" value="1"/>
</dbReference>
<gene>
    <name evidence="17" type="ORF">DB31_7265</name>
</gene>
<dbReference type="InterPro" id="IPR052542">
    <property type="entry name" value="Cholesterol_Oxidase"/>
</dbReference>
<keyword evidence="6" id="KW-0560">Oxidoreductase</keyword>
<dbReference type="EC" id="1.1.3.6" evidence="13"/>
<comment type="pathway">
    <text evidence="12">Steroid metabolism; cholesterol degradation.</text>
</comment>
<evidence type="ECO:0000256" key="5">
    <source>
        <dbReference type="ARBA" id="ARBA00022827"/>
    </source>
</evidence>
<proteinExistence type="inferred from homology"/>
<keyword evidence="5" id="KW-0274">FAD</keyword>
<evidence type="ECO:0000313" key="18">
    <source>
        <dbReference type="Proteomes" id="UP000028725"/>
    </source>
</evidence>
<evidence type="ECO:0000256" key="3">
    <source>
        <dbReference type="ARBA" id="ARBA00022548"/>
    </source>
</evidence>
<keyword evidence="18" id="KW-1185">Reference proteome</keyword>
<sequence>MKLSRRSLLKLGTLGAMTGTGSALLGPSAARAAETAPPVGSLNELVYRLEVPEIFRALPTAPSHSQALVIGTGFGAAVSALRLGQAGVQVTMLERGSRWPRDLWRQIFSSESLIDGRSVWFRTSFPGFDGIVRPVDSFGGVLDVTDYEHIKVWRGAAVGGGSVVFTGAMVQPERRFFDHVFQGVVSYEEMDRVYYPLARQMLAVSPMPADVYQSAPFGHSRVWDTHVMQAGYTPQRIDSIFRWDIVRRELAGTSRASAILGESTFGNANGAKYDLGQNYLPQAEATGRVTIHPGHQVTAIGREADGRYWVQVNVIAPNGTVLRQRTLTADRLFLGAGSIGTSELLVAARDTGALPHLDETIGTGWGTNGDAAVARVFSGLEGFNQGSPCASRILDERGMPVTMENWYVPNLPLNPGLIGTLGMALDSQRASFRYDSTRKKVVLDWPSHGNDAAVAALRAVNNRIAAASGTQVGIPVLATDVNATFTAHPLGGSVLGRSTDAYGRVKGYDRLYVVDGAAIPGSTGTVNPSLTITALAERSIAEIIRAGS</sequence>
<dbReference type="GO" id="GO:0008203">
    <property type="term" value="P:cholesterol metabolic process"/>
    <property type="evidence" value="ECO:0007669"/>
    <property type="project" value="UniProtKB-KW"/>
</dbReference>
<comment type="similarity">
    <text evidence="2">Belongs to the GMC oxidoreductase family.</text>
</comment>
<dbReference type="InterPro" id="IPR036188">
    <property type="entry name" value="FAD/NAD-bd_sf"/>
</dbReference>
<evidence type="ECO:0000256" key="2">
    <source>
        <dbReference type="ARBA" id="ARBA00010790"/>
    </source>
</evidence>
<keyword evidence="4" id="KW-0285">Flavoprotein</keyword>
<dbReference type="Gene3D" id="3.50.50.60">
    <property type="entry name" value="FAD/NAD(P)-binding domain"/>
    <property type="match status" value="1"/>
</dbReference>
<organism evidence="17 18">
    <name type="scientific">Hyalangium minutum</name>
    <dbReference type="NCBI Taxonomy" id="394096"/>
    <lineage>
        <taxon>Bacteria</taxon>
        <taxon>Pseudomonadati</taxon>
        <taxon>Myxococcota</taxon>
        <taxon>Myxococcia</taxon>
        <taxon>Myxococcales</taxon>
        <taxon>Cystobacterineae</taxon>
        <taxon>Archangiaceae</taxon>
        <taxon>Hyalangium</taxon>
    </lineage>
</organism>
<evidence type="ECO:0000256" key="9">
    <source>
        <dbReference type="ARBA" id="ARBA00023221"/>
    </source>
</evidence>
<evidence type="ECO:0000256" key="10">
    <source>
        <dbReference type="ARBA" id="ARBA00023235"/>
    </source>
</evidence>
<evidence type="ECO:0000256" key="7">
    <source>
        <dbReference type="ARBA" id="ARBA00023098"/>
    </source>
</evidence>
<dbReference type="InterPro" id="IPR006311">
    <property type="entry name" value="TAT_signal"/>
</dbReference>
<dbReference type="InterPro" id="IPR007867">
    <property type="entry name" value="GMC_OxRtase_C"/>
</dbReference>
<dbReference type="RefSeq" id="WP_044188446.1">
    <property type="nucleotide sequence ID" value="NZ_JMCB01000006.1"/>
</dbReference>
<evidence type="ECO:0000256" key="15">
    <source>
        <dbReference type="ARBA" id="ARBA00049778"/>
    </source>
</evidence>
<protein>
    <recommendedName>
        <fullName evidence="14">Cholesterol oxidase</fullName>
        <ecNumber evidence="13">1.1.3.6</ecNumber>
        <ecNumber evidence="11">5.3.3.1</ecNumber>
    </recommendedName>
    <alternativeName>
        <fullName evidence="15">Cholesterol isomerase</fullName>
    </alternativeName>
</protein>
<accession>A0A085WK15</accession>
<comment type="cofactor">
    <cofactor evidence="1">
        <name>FAD</name>
        <dbReference type="ChEBI" id="CHEBI:57692"/>
    </cofactor>
</comment>
<evidence type="ECO:0000256" key="4">
    <source>
        <dbReference type="ARBA" id="ARBA00022630"/>
    </source>
</evidence>
<dbReference type="EMBL" id="JMCB01000006">
    <property type="protein sequence ID" value="KFE68028.1"/>
    <property type="molecule type" value="Genomic_DNA"/>
</dbReference>
<comment type="caution">
    <text evidence="17">The sequence shown here is derived from an EMBL/GenBank/DDBJ whole genome shotgun (WGS) entry which is preliminary data.</text>
</comment>
<evidence type="ECO:0000256" key="1">
    <source>
        <dbReference type="ARBA" id="ARBA00001974"/>
    </source>
</evidence>
<keyword evidence="7" id="KW-0443">Lipid metabolism</keyword>
<dbReference type="EC" id="5.3.3.1" evidence="11"/>
<evidence type="ECO:0000256" key="12">
    <source>
        <dbReference type="ARBA" id="ARBA00049645"/>
    </source>
</evidence>
<dbReference type="PROSITE" id="PS51318">
    <property type="entry name" value="TAT"/>
    <property type="match status" value="1"/>
</dbReference>
<dbReference type="AlphaFoldDB" id="A0A085WK15"/>
<evidence type="ECO:0000256" key="14">
    <source>
        <dbReference type="ARBA" id="ARBA00049744"/>
    </source>
</evidence>
<evidence type="ECO:0000256" key="13">
    <source>
        <dbReference type="ARBA" id="ARBA00049723"/>
    </source>
</evidence>
<dbReference type="OrthoDB" id="9787779at2"/>
<evidence type="ECO:0000313" key="17">
    <source>
        <dbReference type="EMBL" id="KFE68028.1"/>
    </source>
</evidence>